<feature type="binding site" evidence="8">
    <location>
        <begin position="103"/>
        <end position="109"/>
    </location>
    <ligand>
        <name>4-CDP-2-C-methyl-D-erythritol 2-phosphate</name>
        <dbReference type="ChEBI" id="CHEBI:57919"/>
    </ligand>
</feature>
<feature type="binding site" evidence="8">
    <location>
        <begin position="11"/>
        <end position="13"/>
    </location>
    <ligand>
        <name>4-CDP-2-C-methyl-D-erythritol 2-phosphate</name>
        <dbReference type="ChEBI" id="CHEBI:57919"/>
    </ligand>
</feature>
<organism evidence="11 12">
    <name type="scientific">Nitrosomonas ureae</name>
    <dbReference type="NCBI Taxonomy" id="44577"/>
    <lineage>
        <taxon>Bacteria</taxon>
        <taxon>Pseudomonadati</taxon>
        <taxon>Pseudomonadota</taxon>
        <taxon>Betaproteobacteria</taxon>
        <taxon>Nitrosomonadales</taxon>
        <taxon>Nitrosomonadaceae</taxon>
        <taxon>Nitrosomonas</taxon>
    </lineage>
</organism>
<comment type="catalytic activity">
    <reaction evidence="1 8 9">
        <text>4-CDP-2-C-methyl-D-erythritol 2-phosphate = 2-C-methyl-D-erythritol 2,4-cyclic diphosphate + CMP</text>
        <dbReference type="Rhea" id="RHEA:23864"/>
        <dbReference type="ChEBI" id="CHEBI:57919"/>
        <dbReference type="ChEBI" id="CHEBI:58483"/>
        <dbReference type="ChEBI" id="CHEBI:60377"/>
        <dbReference type="EC" id="4.6.1.12"/>
    </reaction>
</comment>
<dbReference type="EC" id="4.6.1.12" evidence="4 8"/>
<dbReference type="InterPro" id="IPR036571">
    <property type="entry name" value="MECDP_synthase_sf"/>
</dbReference>
<evidence type="ECO:0000256" key="7">
    <source>
        <dbReference type="ARBA" id="ARBA00023239"/>
    </source>
</evidence>
<feature type="binding site" evidence="8">
    <location>
        <begin position="64"/>
        <end position="68"/>
    </location>
    <ligand>
        <name>4-CDP-2-C-methyl-D-erythritol 2-phosphate</name>
        <dbReference type="ChEBI" id="CHEBI:57919"/>
    </ligand>
</feature>
<dbReference type="GO" id="GO:0046872">
    <property type="term" value="F:metal ion binding"/>
    <property type="evidence" value="ECO:0007669"/>
    <property type="project" value="UniProtKB-KW"/>
</dbReference>
<evidence type="ECO:0000256" key="3">
    <source>
        <dbReference type="ARBA" id="ARBA00008480"/>
    </source>
</evidence>
<feature type="site" description="Transition state stabilizer" evidence="8">
    <location>
        <position position="136"/>
    </location>
</feature>
<dbReference type="SUPFAM" id="SSF69765">
    <property type="entry name" value="IpsF-like"/>
    <property type="match status" value="1"/>
</dbReference>
<evidence type="ECO:0000259" key="10">
    <source>
        <dbReference type="Pfam" id="PF02542"/>
    </source>
</evidence>
<protein>
    <recommendedName>
        <fullName evidence="4 8">2-C-methyl-D-erythritol 2,4-cyclodiphosphate synthase</fullName>
        <shortName evidence="8">MECDP-synthase</shortName>
        <shortName evidence="8">MECPP-synthase</shortName>
        <shortName evidence="8">MECPS</shortName>
        <ecNumber evidence="4 8">4.6.1.12</ecNumber>
    </recommendedName>
</protein>
<comment type="caution">
    <text evidence="8">Lacks conserved residue(s) required for the propagation of feature annotation.</text>
</comment>
<evidence type="ECO:0000256" key="4">
    <source>
        <dbReference type="ARBA" id="ARBA00012579"/>
    </source>
</evidence>
<dbReference type="GO" id="GO:0008685">
    <property type="term" value="F:2-C-methyl-D-erythritol 2,4-cyclodiphosphate synthase activity"/>
    <property type="evidence" value="ECO:0007669"/>
    <property type="project" value="UniProtKB-UniRule"/>
</dbReference>
<dbReference type="NCBIfam" id="TIGR00151">
    <property type="entry name" value="ispF"/>
    <property type="match status" value="1"/>
</dbReference>
<dbReference type="GO" id="GO:0016114">
    <property type="term" value="P:terpenoid biosynthetic process"/>
    <property type="evidence" value="ECO:0007669"/>
    <property type="project" value="InterPro"/>
</dbReference>
<keyword evidence="5 8" id="KW-0479">Metal-binding</keyword>
<feature type="site" description="Transition state stabilizer" evidence="8">
    <location>
        <position position="37"/>
    </location>
</feature>
<evidence type="ECO:0000256" key="2">
    <source>
        <dbReference type="ARBA" id="ARBA00004709"/>
    </source>
</evidence>
<keyword evidence="6 8" id="KW-0414">Isoprene biosynthesis</keyword>
<feature type="binding site" evidence="8">
    <location>
        <position position="45"/>
    </location>
    <ligand>
        <name>a divalent metal cation</name>
        <dbReference type="ChEBI" id="CHEBI:60240"/>
    </ligand>
</feature>
<dbReference type="InterPro" id="IPR003526">
    <property type="entry name" value="MECDP_synthase"/>
</dbReference>
<dbReference type="PANTHER" id="PTHR43181">
    <property type="entry name" value="2-C-METHYL-D-ERYTHRITOL 2,4-CYCLODIPHOSPHATE SYNTHASE, CHLOROPLASTIC"/>
    <property type="match status" value="1"/>
</dbReference>
<evidence type="ECO:0000256" key="5">
    <source>
        <dbReference type="ARBA" id="ARBA00022723"/>
    </source>
</evidence>
<name>A0A1H2DRB7_9PROT</name>
<dbReference type="PROSITE" id="PS01350">
    <property type="entry name" value="ISPF"/>
    <property type="match status" value="1"/>
</dbReference>
<evidence type="ECO:0000256" key="1">
    <source>
        <dbReference type="ARBA" id="ARBA00000200"/>
    </source>
</evidence>
<dbReference type="RefSeq" id="WP_082632982.1">
    <property type="nucleotide sequence ID" value="NZ_CP013341.1"/>
</dbReference>
<comment type="cofactor">
    <cofactor evidence="8">
        <name>a divalent metal cation</name>
        <dbReference type="ChEBI" id="CHEBI:60240"/>
    </cofactor>
    <text evidence="8">Binds 1 divalent metal cation per subunit.</text>
</comment>
<comment type="similarity">
    <text evidence="3 8 9">Belongs to the IspF family.</text>
</comment>
<evidence type="ECO:0000256" key="6">
    <source>
        <dbReference type="ARBA" id="ARBA00023229"/>
    </source>
</evidence>
<evidence type="ECO:0000313" key="11">
    <source>
        <dbReference type="EMBL" id="SDT85433.1"/>
    </source>
</evidence>
<dbReference type="Pfam" id="PF02542">
    <property type="entry name" value="YgbB"/>
    <property type="match status" value="1"/>
</dbReference>
<feature type="binding site" evidence="8">
    <location>
        <position position="145"/>
    </location>
    <ligand>
        <name>4-CDP-2-C-methyl-D-erythritol 2-phosphate</name>
        <dbReference type="ChEBI" id="CHEBI:57919"/>
    </ligand>
</feature>
<evidence type="ECO:0000256" key="9">
    <source>
        <dbReference type="RuleBase" id="RU004395"/>
    </source>
</evidence>
<dbReference type="CDD" id="cd00554">
    <property type="entry name" value="MECDP_synthase"/>
    <property type="match status" value="1"/>
</dbReference>
<feature type="binding site" evidence="8">
    <location>
        <position position="13"/>
    </location>
    <ligand>
        <name>a divalent metal cation</name>
        <dbReference type="ChEBI" id="CHEBI:60240"/>
    </ligand>
</feature>
<keyword evidence="12" id="KW-1185">Reference proteome</keyword>
<dbReference type="Proteomes" id="UP000182882">
    <property type="component" value="Unassembled WGS sequence"/>
</dbReference>
<dbReference type="FunFam" id="3.30.1330.50:FF:000001">
    <property type="entry name" value="2-C-methyl-D-erythritol 2,4-cyclodiphosphate synthase"/>
    <property type="match status" value="1"/>
</dbReference>
<dbReference type="Gene3D" id="3.30.1330.50">
    <property type="entry name" value="2-C-methyl-D-erythritol 2,4-cyclodiphosphate synthase"/>
    <property type="match status" value="1"/>
</dbReference>
<dbReference type="HAMAP" id="MF_00107">
    <property type="entry name" value="IspF"/>
    <property type="match status" value="1"/>
</dbReference>
<dbReference type="AlphaFoldDB" id="A0A1H2DRB7"/>
<dbReference type="GO" id="GO:0019288">
    <property type="term" value="P:isopentenyl diphosphate biosynthetic process, methylerythritol 4-phosphate pathway"/>
    <property type="evidence" value="ECO:0007669"/>
    <property type="project" value="UniProtKB-UniRule"/>
</dbReference>
<gene>
    <name evidence="8" type="primary">ispF</name>
    <name evidence="11" type="ORF">SAMN05216406_104115</name>
</gene>
<reference evidence="12" key="1">
    <citation type="submission" date="2016-10" db="EMBL/GenBank/DDBJ databases">
        <authorList>
            <person name="Varghese N."/>
            <person name="Submissions S."/>
        </authorList>
    </citation>
    <scope>NUCLEOTIDE SEQUENCE [LARGE SCALE GENOMIC DNA]</scope>
    <source>
        <strain evidence="12">Nm10</strain>
    </source>
</reference>
<evidence type="ECO:0000313" key="12">
    <source>
        <dbReference type="Proteomes" id="UP000182882"/>
    </source>
</evidence>
<feature type="binding site" evidence="8">
    <location>
        <position position="11"/>
    </location>
    <ligand>
        <name>a divalent metal cation</name>
        <dbReference type="ChEBI" id="CHEBI:60240"/>
    </ligand>
</feature>
<dbReference type="EMBL" id="FNLN01000004">
    <property type="protein sequence ID" value="SDT85433.1"/>
    <property type="molecule type" value="Genomic_DNA"/>
</dbReference>
<feature type="domain" description="2-C-methyl-D-erythritol 2,4-cyclodiphosphate synthase" evidence="10">
    <location>
        <begin position="4"/>
        <end position="157"/>
    </location>
</feature>
<comment type="function">
    <text evidence="8">Involved in the biosynthesis of isopentenyl diphosphate (IPP) and dimethylallyl diphosphate (DMAPP), two major building blocks of isoprenoid compounds. Catalyzes the conversion of 4-diphosphocytidyl-2-C-methyl-D-erythritol 2-phosphate (CDP-ME2P) to 2-C-methyl-D-erythritol 2,4-cyclodiphosphate (ME-CPP) with a corresponding release of cytidine 5-monophosphate (CMP).</text>
</comment>
<dbReference type="InterPro" id="IPR020555">
    <property type="entry name" value="MECDP_synthase_CS"/>
</dbReference>
<dbReference type="PANTHER" id="PTHR43181:SF1">
    <property type="entry name" value="2-C-METHYL-D-ERYTHRITOL 2,4-CYCLODIPHOSPHATE SYNTHASE, CHLOROPLASTIC"/>
    <property type="match status" value="1"/>
</dbReference>
<keyword evidence="7 8" id="KW-0456">Lyase</keyword>
<sequence length="164" mass="17792">MSTIRIGQGFDVHQLIEGRHLIIGGVTIPHDKGLLGHSDADVLLHAICDALLGAAALGDIGKHFSDSDPQYKNIDSRLLLRNVHRLLENSRYKIINIDATIIAQAPKMAPHIPAMISNVAQDLRTQAGNINIKAKTAERLGAIGREEGIAAEVVCLIDHMGKRF</sequence>
<evidence type="ECO:0000256" key="8">
    <source>
        <dbReference type="HAMAP-Rule" id="MF_00107"/>
    </source>
</evidence>
<feature type="binding site" evidence="8">
    <location>
        <begin position="59"/>
        <end position="61"/>
    </location>
    <ligand>
        <name>4-CDP-2-C-methyl-D-erythritol 2-phosphate</name>
        <dbReference type="ChEBI" id="CHEBI:57919"/>
    </ligand>
</feature>
<comment type="subunit">
    <text evidence="8">Homotrimer.</text>
</comment>
<dbReference type="UniPathway" id="UPA00056">
    <property type="reaction ID" value="UER00095"/>
</dbReference>
<accession>A0A1H2DRB7</accession>
<feature type="binding site" evidence="8">
    <location>
        <begin position="37"/>
        <end position="38"/>
    </location>
    <ligand>
        <name>4-CDP-2-C-methyl-D-erythritol 2-phosphate</name>
        <dbReference type="ChEBI" id="CHEBI:57919"/>
    </ligand>
</feature>
<comment type="pathway">
    <text evidence="2 8">Isoprenoid biosynthesis; isopentenyl diphosphate biosynthesis via DXP pathway; isopentenyl diphosphate from 1-deoxy-D-xylulose 5-phosphate: step 4/6.</text>
</comment>
<proteinExistence type="inferred from homology"/>